<evidence type="ECO:0000313" key="3">
    <source>
        <dbReference type="EMBL" id="AXB04566.2"/>
    </source>
</evidence>
<sequence length="169" mass="18748">MIRMAGVEDAAALDRFFGQLDRETRFMLYEAGERPSDIEGQRRRLEAMAAAPNQAMWLLDLAGEVQGFAALLGGGLARNRHCALVVMGLRSGARGQGWGERLLRTLIAAARDLGIHRLELGVMAHNEVAHALYRKCGFVEEGVRRQAYRLDEGYVDEISMGLLLPLDRP</sequence>
<evidence type="ECO:0000256" key="1">
    <source>
        <dbReference type="ARBA" id="ARBA00022679"/>
    </source>
</evidence>
<dbReference type="RefSeq" id="WP_174213912.1">
    <property type="nucleotide sequence ID" value="NZ_BPNC01000008.1"/>
</dbReference>
<dbReference type="CDD" id="cd04301">
    <property type="entry name" value="NAT_SF"/>
    <property type="match status" value="1"/>
</dbReference>
<dbReference type="InterPro" id="IPR016181">
    <property type="entry name" value="Acyl_CoA_acyltransferase"/>
</dbReference>
<dbReference type="PANTHER" id="PTHR43877">
    <property type="entry name" value="AMINOALKYLPHOSPHONATE N-ACETYLTRANSFERASE-RELATED-RELATED"/>
    <property type="match status" value="1"/>
</dbReference>
<dbReference type="AlphaFoldDB" id="A0A3S7PBV3"/>
<evidence type="ECO:0000313" key="4">
    <source>
        <dbReference type="Proteomes" id="UP000266778"/>
    </source>
</evidence>
<proteinExistence type="predicted"/>
<protein>
    <submittedName>
        <fullName evidence="3">GNAT family N-acetyltransferase</fullName>
    </submittedName>
</protein>
<dbReference type="InterPro" id="IPR050832">
    <property type="entry name" value="Bact_Acetyltransf"/>
</dbReference>
<dbReference type="Pfam" id="PF00583">
    <property type="entry name" value="Acetyltransf_1"/>
    <property type="match status" value="1"/>
</dbReference>
<gene>
    <name evidence="3" type="ORF">C1C91_05700</name>
</gene>
<dbReference type="PROSITE" id="PS51186">
    <property type="entry name" value="GNAT"/>
    <property type="match status" value="1"/>
</dbReference>
<dbReference type="InterPro" id="IPR000182">
    <property type="entry name" value="GNAT_dom"/>
</dbReference>
<keyword evidence="2" id="KW-0012">Acyltransferase</keyword>
<evidence type="ECO:0000256" key="2">
    <source>
        <dbReference type="ARBA" id="ARBA00023315"/>
    </source>
</evidence>
<reference evidence="3" key="1">
    <citation type="journal article" date="2019" name="J Environ">
        <title>Genetic characterization and potential molecular dissemination mechanism of tet (31) gene in Aeromonas caviae from an oxytetracycline wastewater treatment system.</title>
        <authorList>
            <person name="Shi Y."/>
            <person name="Tian Z."/>
            <person name="Leclercq S.O."/>
            <person name="Zhang H."/>
            <person name="Yang M."/>
            <person name="Zhang Y."/>
        </authorList>
    </citation>
    <scope>NUCLEOTIDE SEQUENCE</scope>
    <source>
        <strain evidence="3">T25-39</strain>
    </source>
</reference>
<dbReference type="SUPFAM" id="SSF55729">
    <property type="entry name" value="Acyl-CoA N-acyltransferases (Nat)"/>
    <property type="match status" value="1"/>
</dbReference>
<dbReference type="Gene3D" id="3.40.630.30">
    <property type="match status" value="1"/>
</dbReference>
<organism evidence="3 4">
    <name type="scientific">Aeromonas caviae</name>
    <name type="common">Aeromonas punctata</name>
    <dbReference type="NCBI Taxonomy" id="648"/>
    <lineage>
        <taxon>Bacteria</taxon>
        <taxon>Pseudomonadati</taxon>
        <taxon>Pseudomonadota</taxon>
        <taxon>Gammaproteobacteria</taxon>
        <taxon>Aeromonadales</taxon>
        <taxon>Aeromonadaceae</taxon>
        <taxon>Aeromonas</taxon>
    </lineage>
</organism>
<dbReference type="GO" id="GO:0016747">
    <property type="term" value="F:acyltransferase activity, transferring groups other than amino-acyl groups"/>
    <property type="evidence" value="ECO:0007669"/>
    <property type="project" value="InterPro"/>
</dbReference>
<name>A0A3S7PBV3_AERCA</name>
<dbReference type="Proteomes" id="UP000266778">
    <property type="component" value="Chromosome"/>
</dbReference>
<dbReference type="EMBL" id="CP025706">
    <property type="protein sequence ID" value="AXB04566.2"/>
    <property type="molecule type" value="Genomic_DNA"/>
</dbReference>
<keyword evidence="1 3" id="KW-0808">Transferase</keyword>
<accession>A0A3S7PBV3</accession>